<evidence type="ECO:0000313" key="1">
    <source>
        <dbReference type="EMBL" id="GAI50954.1"/>
    </source>
</evidence>
<sequence length="64" mass="7394">YIAELRDLRDQALEQNDLKLAFDIAKEEAKVMGVYLPGVEIPSFFYPENDPFSWPQVGHRIAKN</sequence>
<feature type="non-terminal residue" evidence="1">
    <location>
        <position position="1"/>
    </location>
</feature>
<comment type="caution">
    <text evidence="1">The sequence shown here is derived from an EMBL/GenBank/DDBJ whole genome shotgun (WGS) entry which is preliminary data.</text>
</comment>
<reference evidence="1" key="1">
    <citation type="journal article" date="2014" name="Front. Microbiol.">
        <title>High frequency of phylogenetically diverse reductive dehalogenase-homologous genes in deep subseafloor sedimentary metagenomes.</title>
        <authorList>
            <person name="Kawai M."/>
            <person name="Futagami T."/>
            <person name="Toyoda A."/>
            <person name="Takaki Y."/>
            <person name="Nishi S."/>
            <person name="Hori S."/>
            <person name="Arai W."/>
            <person name="Tsubouchi T."/>
            <person name="Morono Y."/>
            <person name="Uchiyama I."/>
            <person name="Ito T."/>
            <person name="Fujiyama A."/>
            <person name="Inagaki F."/>
            <person name="Takami H."/>
        </authorList>
    </citation>
    <scope>NUCLEOTIDE SEQUENCE</scope>
    <source>
        <strain evidence="1">Expedition CK06-06</strain>
    </source>
</reference>
<dbReference type="AlphaFoldDB" id="X1R5T9"/>
<dbReference type="EMBL" id="BARV01036148">
    <property type="protein sequence ID" value="GAI50954.1"/>
    <property type="molecule type" value="Genomic_DNA"/>
</dbReference>
<proteinExistence type="predicted"/>
<accession>X1R5T9</accession>
<gene>
    <name evidence="1" type="ORF">S06H3_56222</name>
</gene>
<name>X1R5T9_9ZZZZ</name>
<protein>
    <submittedName>
        <fullName evidence="1">Uncharacterized protein</fullName>
    </submittedName>
</protein>
<organism evidence="1">
    <name type="scientific">marine sediment metagenome</name>
    <dbReference type="NCBI Taxonomy" id="412755"/>
    <lineage>
        <taxon>unclassified sequences</taxon>
        <taxon>metagenomes</taxon>
        <taxon>ecological metagenomes</taxon>
    </lineage>
</organism>